<dbReference type="PROSITE" id="PS00237">
    <property type="entry name" value="G_PROTEIN_RECEP_F1_1"/>
    <property type="match status" value="1"/>
</dbReference>
<dbReference type="SUPFAM" id="SSF81321">
    <property type="entry name" value="Family A G protein-coupled receptor-like"/>
    <property type="match status" value="1"/>
</dbReference>
<keyword evidence="39" id="KW-0168">Coated pit</keyword>
<dbReference type="Gene3D" id="1.20.1070.10">
    <property type="entry name" value="Rhodopsin 7-helix transmembrane proteins"/>
    <property type="match status" value="2"/>
</dbReference>
<evidence type="ECO:0000256" key="34">
    <source>
        <dbReference type="ARBA" id="ARBA00022949"/>
    </source>
</evidence>
<keyword evidence="37 54" id="KW-0472">Membrane</keyword>
<dbReference type="GO" id="GO:0005634">
    <property type="term" value="C:nucleus"/>
    <property type="evidence" value="ECO:0007669"/>
    <property type="project" value="UniProtKB-SubCell"/>
</dbReference>
<dbReference type="InterPro" id="IPR055175">
    <property type="entry name" value="ACK/TNK-like_SAM"/>
</dbReference>
<keyword evidence="36" id="KW-0157">Chromophore</keyword>
<evidence type="ECO:0000256" key="36">
    <source>
        <dbReference type="ARBA" id="ARBA00022991"/>
    </source>
</evidence>
<dbReference type="SUPFAM" id="SSF56219">
    <property type="entry name" value="DNase I-like"/>
    <property type="match status" value="1"/>
</dbReference>
<evidence type="ECO:0000259" key="57">
    <source>
        <dbReference type="PROSITE" id="PS50030"/>
    </source>
</evidence>
<keyword evidence="35 54" id="KW-1133">Transmembrane helix</keyword>
<keyword evidence="14 49" id="KW-0728">SH3 domain</keyword>
<dbReference type="PRINTS" id="PR00109">
    <property type="entry name" value="TYRKINASE"/>
</dbReference>
<evidence type="ECO:0000256" key="44">
    <source>
        <dbReference type="ARBA" id="ARBA00060742"/>
    </source>
</evidence>
<keyword evidence="16" id="KW-0488">Methylation</keyword>
<dbReference type="Pfam" id="PF14604">
    <property type="entry name" value="SH3_9"/>
    <property type="match status" value="1"/>
</dbReference>
<keyword evidence="17" id="KW-0963">Cytoplasm</keyword>
<dbReference type="InterPro" id="IPR000719">
    <property type="entry name" value="Prot_kinase_dom"/>
</dbReference>
<feature type="domain" description="G-protein coupled receptors family 1 profile" evidence="58">
    <location>
        <begin position="1958"/>
        <end position="2159"/>
    </location>
</feature>
<dbReference type="InterPro" id="IPR049587">
    <property type="entry name" value="TNK-like_SAM"/>
</dbReference>
<evidence type="ECO:0000256" key="48">
    <source>
        <dbReference type="PIRSR" id="PIRSR630220-2"/>
    </source>
</evidence>
<feature type="region of interest" description="Disordered" evidence="53">
    <location>
        <begin position="855"/>
        <end position="874"/>
    </location>
</feature>
<evidence type="ECO:0000256" key="3">
    <source>
        <dbReference type="ARBA" id="ARBA00004132"/>
    </source>
</evidence>
<dbReference type="InterPro" id="IPR037085">
    <property type="entry name" value="Cdc42-bd-like_dom_sf"/>
</dbReference>
<dbReference type="GO" id="GO:0004930">
    <property type="term" value="F:G protein-coupled receptor activity"/>
    <property type="evidence" value="ECO:0007669"/>
    <property type="project" value="UniProtKB-KW"/>
</dbReference>
<dbReference type="Proteomes" id="UP001274896">
    <property type="component" value="Unassembled WGS sequence"/>
</dbReference>
<evidence type="ECO:0000256" key="31">
    <source>
        <dbReference type="ARBA" id="ARBA00022842"/>
    </source>
</evidence>
<evidence type="ECO:0000256" key="42">
    <source>
        <dbReference type="ARBA" id="ARBA00047899"/>
    </source>
</evidence>
<dbReference type="CDD" id="cd14274">
    <property type="entry name" value="UBA_ACK1"/>
    <property type="match status" value="1"/>
</dbReference>
<dbReference type="Pfam" id="PF00001">
    <property type="entry name" value="7tm_1"/>
    <property type="match status" value="2"/>
</dbReference>
<feature type="domain" description="Protein kinase" evidence="56">
    <location>
        <begin position="128"/>
        <end position="387"/>
    </location>
</feature>
<dbReference type="CDD" id="cd00174">
    <property type="entry name" value="SH3"/>
    <property type="match status" value="1"/>
</dbReference>
<comment type="cofactor">
    <cofactor evidence="1">
        <name>Mg(2+)</name>
        <dbReference type="ChEBI" id="CHEBI:18420"/>
    </cofactor>
</comment>
<keyword evidence="40" id="KW-0539">Nucleus</keyword>
<keyword evidence="33" id="KW-0681">Retinal protein</keyword>
<evidence type="ECO:0000256" key="29">
    <source>
        <dbReference type="ARBA" id="ARBA00022777"/>
    </source>
</evidence>
<feature type="compositionally biased region" description="Polar residues" evidence="53">
    <location>
        <begin position="91"/>
        <end position="105"/>
    </location>
</feature>
<accession>A0AAE0Q9B5</accession>
<feature type="coiled-coil region" evidence="52">
    <location>
        <begin position="1340"/>
        <end position="1374"/>
    </location>
</feature>
<keyword evidence="52" id="KW-0175">Coiled coil</keyword>
<feature type="region of interest" description="Disordered" evidence="53">
    <location>
        <begin position="593"/>
        <end position="631"/>
    </location>
</feature>
<keyword evidence="22" id="KW-0716">Sensory transduction</keyword>
<evidence type="ECO:0000256" key="23">
    <source>
        <dbReference type="ARBA" id="ARBA00022679"/>
    </source>
</evidence>
<feature type="domain" description="UBA" evidence="57">
    <location>
        <begin position="979"/>
        <end position="1021"/>
    </location>
</feature>
<evidence type="ECO:0000259" key="55">
    <source>
        <dbReference type="PROSITE" id="PS50002"/>
    </source>
</evidence>
<dbReference type="InterPro" id="IPR017452">
    <property type="entry name" value="GPCR_Rhodpsn_7TM"/>
</dbReference>
<evidence type="ECO:0000256" key="2">
    <source>
        <dbReference type="ARBA" id="ARBA00004123"/>
    </source>
</evidence>
<dbReference type="EC" id="3.1.26.4" evidence="12"/>
<dbReference type="GO" id="GO:0005829">
    <property type="term" value="C:cytosol"/>
    <property type="evidence" value="ECO:0007669"/>
    <property type="project" value="UniProtKB-SubCell"/>
</dbReference>
<evidence type="ECO:0000256" key="32">
    <source>
        <dbReference type="ARBA" id="ARBA00022843"/>
    </source>
</evidence>
<name>A0AAE0Q9B5_9TELE</name>
<evidence type="ECO:0000256" key="4">
    <source>
        <dbReference type="ARBA" id="ARBA00004177"/>
    </source>
</evidence>
<feature type="transmembrane region" description="Helical" evidence="54">
    <location>
        <begin position="2014"/>
        <end position="2037"/>
    </location>
</feature>
<feature type="compositionally biased region" description="Low complexity" evidence="53">
    <location>
        <begin position="802"/>
        <end position="814"/>
    </location>
</feature>
<feature type="transmembrane region" description="Helical" evidence="54">
    <location>
        <begin position="2142"/>
        <end position="2162"/>
    </location>
</feature>
<feature type="active site" description="Proton acceptor" evidence="47">
    <location>
        <position position="254"/>
    </location>
</feature>
<evidence type="ECO:0000256" key="16">
    <source>
        <dbReference type="ARBA" id="ARBA00022481"/>
    </source>
</evidence>
<comment type="similarity">
    <text evidence="10">Belongs to the beta type-B retroviral polymerase family. HERV class-II K(HML-2) pol subfamily.</text>
</comment>
<evidence type="ECO:0000256" key="43">
    <source>
        <dbReference type="ARBA" id="ARBA00048679"/>
    </source>
</evidence>
<evidence type="ECO:0000256" key="51">
    <source>
        <dbReference type="RuleBase" id="RU000688"/>
    </source>
</evidence>
<evidence type="ECO:0000256" key="9">
    <source>
        <dbReference type="ARBA" id="ARBA00004600"/>
    </source>
</evidence>
<evidence type="ECO:0000256" key="1">
    <source>
        <dbReference type="ARBA" id="ARBA00001946"/>
    </source>
</evidence>
<evidence type="ECO:0000256" key="26">
    <source>
        <dbReference type="ARBA" id="ARBA00022723"/>
    </source>
</evidence>
<dbReference type="PROSITE" id="PS50262">
    <property type="entry name" value="G_PROTEIN_RECEP_F1_2"/>
    <property type="match status" value="1"/>
</dbReference>
<evidence type="ECO:0000256" key="11">
    <source>
        <dbReference type="ARBA" id="ARBA00011903"/>
    </source>
</evidence>
<evidence type="ECO:0000256" key="5">
    <source>
        <dbReference type="ARBA" id="ARBA00004180"/>
    </source>
</evidence>
<feature type="compositionally biased region" description="Basic and acidic residues" evidence="53">
    <location>
        <begin position="2211"/>
        <end position="2229"/>
    </location>
</feature>
<evidence type="ECO:0000256" key="14">
    <source>
        <dbReference type="ARBA" id="ARBA00022443"/>
    </source>
</evidence>
<dbReference type="GO" id="GO:0009881">
    <property type="term" value="F:photoreceptor activity"/>
    <property type="evidence" value="ECO:0007669"/>
    <property type="project" value="UniProtKB-KW"/>
</dbReference>
<dbReference type="Pfam" id="PF09027">
    <property type="entry name" value="GTPase_binding"/>
    <property type="match status" value="1"/>
</dbReference>
<evidence type="ECO:0000256" key="24">
    <source>
        <dbReference type="ARBA" id="ARBA00022692"/>
    </source>
</evidence>
<evidence type="ECO:0000256" key="18">
    <source>
        <dbReference type="ARBA" id="ARBA00022527"/>
    </source>
</evidence>
<evidence type="ECO:0000256" key="40">
    <source>
        <dbReference type="ARBA" id="ARBA00023242"/>
    </source>
</evidence>
<feature type="compositionally biased region" description="Polar residues" evidence="53">
    <location>
        <begin position="855"/>
        <end position="869"/>
    </location>
</feature>
<dbReference type="GO" id="GO:0030659">
    <property type="term" value="C:cytoplasmic vesicle membrane"/>
    <property type="evidence" value="ECO:0007669"/>
    <property type="project" value="UniProtKB-SubCell"/>
</dbReference>
<dbReference type="GO" id="GO:0005886">
    <property type="term" value="C:plasma membrane"/>
    <property type="evidence" value="ECO:0007669"/>
    <property type="project" value="UniProtKB-SubCell"/>
</dbReference>
<dbReference type="PROSITE" id="PS00238">
    <property type="entry name" value="OPSIN"/>
    <property type="match status" value="1"/>
</dbReference>
<keyword evidence="28" id="KW-0967">Endosome</keyword>
<dbReference type="GO" id="GO:0005524">
    <property type="term" value="F:ATP binding"/>
    <property type="evidence" value="ECO:0007669"/>
    <property type="project" value="UniProtKB-UniRule"/>
</dbReference>
<dbReference type="InterPro" id="IPR017441">
    <property type="entry name" value="Protein_kinase_ATP_BS"/>
</dbReference>
<evidence type="ECO:0000256" key="50">
    <source>
        <dbReference type="PROSITE-ProRule" id="PRU10141"/>
    </source>
</evidence>
<reference evidence="60" key="1">
    <citation type="submission" date="2023-06" db="EMBL/GenBank/DDBJ databases">
        <title>Male Hemibagrus guttatus genome.</title>
        <authorList>
            <person name="Bian C."/>
        </authorList>
    </citation>
    <scope>NUCLEOTIDE SEQUENCE</scope>
    <source>
        <strain evidence="60">Male_cb2023</strain>
        <tissue evidence="60">Muscle</tissue>
    </source>
</reference>
<dbReference type="Pfam" id="PF00078">
    <property type="entry name" value="RVT_1"/>
    <property type="match status" value="1"/>
</dbReference>
<evidence type="ECO:0000256" key="38">
    <source>
        <dbReference type="ARBA" id="ARBA00023137"/>
    </source>
</evidence>
<dbReference type="GO" id="GO:0004674">
    <property type="term" value="F:protein serine/threonine kinase activity"/>
    <property type="evidence" value="ECO:0007669"/>
    <property type="project" value="UniProtKB-KW"/>
</dbReference>
<gene>
    <name evidence="60" type="ORF">QTP70_023615</name>
</gene>
<dbReference type="InterPro" id="IPR008266">
    <property type="entry name" value="Tyr_kinase_AS"/>
</dbReference>
<dbReference type="PROSITE" id="PS50011">
    <property type="entry name" value="PROTEIN_KINASE_DOM"/>
    <property type="match status" value="1"/>
</dbReference>
<evidence type="ECO:0000256" key="21">
    <source>
        <dbReference type="ARBA" id="ARBA00022583"/>
    </source>
</evidence>
<proteinExistence type="inferred from homology"/>
<dbReference type="Gene3D" id="3.30.200.20">
    <property type="entry name" value="Phosphorylase Kinase, domain 1"/>
    <property type="match status" value="1"/>
</dbReference>
<dbReference type="GO" id="GO:0005905">
    <property type="term" value="C:clathrin-coated pit"/>
    <property type="evidence" value="ECO:0007669"/>
    <property type="project" value="UniProtKB-SubCell"/>
</dbReference>
<dbReference type="InterPro" id="IPR001452">
    <property type="entry name" value="SH3_domain"/>
</dbReference>
<dbReference type="EMBL" id="JAUCMX010000020">
    <property type="protein sequence ID" value="KAK3515491.1"/>
    <property type="molecule type" value="Genomic_DNA"/>
</dbReference>
<evidence type="ECO:0000256" key="37">
    <source>
        <dbReference type="ARBA" id="ARBA00023136"/>
    </source>
</evidence>
<dbReference type="Pfam" id="PF22931">
    <property type="entry name" value="SAM_TNK"/>
    <property type="match status" value="1"/>
</dbReference>
<evidence type="ECO:0000256" key="25">
    <source>
        <dbReference type="ARBA" id="ARBA00022707"/>
    </source>
</evidence>
<dbReference type="FunFam" id="4.10.680.10:FF:000001">
    <property type="entry name" value="activated CDC42 kinase 1 isoform X1"/>
    <property type="match status" value="1"/>
</dbReference>
<feature type="region of interest" description="Disordered" evidence="53">
    <location>
        <begin position="661"/>
        <end position="691"/>
    </location>
</feature>
<dbReference type="InterPro" id="IPR036028">
    <property type="entry name" value="SH3-like_dom_sf"/>
</dbReference>
<protein>
    <recommendedName>
        <fullName evidence="45">Activated CDC42 kinase 1</fullName>
        <ecNumber evidence="11">2.7.10.2</ecNumber>
        <ecNumber evidence="13">2.7.11.1</ecNumber>
        <ecNumber evidence="12">3.1.26.4</ecNumber>
    </recommendedName>
    <alternativeName>
        <fullName evidence="46">Tyrosine kinase non-receptor protein 2</fullName>
    </alternativeName>
</protein>
<feature type="binding site" evidence="48 50">
    <location>
        <position position="160"/>
    </location>
    <ligand>
        <name>ATP</name>
        <dbReference type="ChEBI" id="CHEBI:30616"/>
    </ligand>
</feature>
<evidence type="ECO:0000256" key="30">
    <source>
        <dbReference type="ARBA" id="ARBA00022840"/>
    </source>
</evidence>
<evidence type="ECO:0000256" key="27">
    <source>
        <dbReference type="ARBA" id="ARBA00022741"/>
    </source>
</evidence>
<feature type="compositionally biased region" description="Low complexity" evidence="53">
    <location>
        <begin position="593"/>
        <end position="610"/>
    </location>
</feature>
<evidence type="ECO:0000256" key="39">
    <source>
        <dbReference type="ARBA" id="ARBA00023176"/>
    </source>
</evidence>
<dbReference type="InterPro" id="IPR043128">
    <property type="entry name" value="Rev_trsase/Diguanyl_cyclase"/>
</dbReference>
<keyword evidence="27 48" id="KW-0547">Nucleotide-binding</keyword>
<feature type="region of interest" description="Disordered" evidence="53">
    <location>
        <begin position="87"/>
        <end position="112"/>
    </location>
</feature>
<feature type="transmembrane region" description="Helical" evidence="54">
    <location>
        <begin position="2103"/>
        <end position="2130"/>
    </location>
</feature>
<dbReference type="InterPro" id="IPR027430">
    <property type="entry name" value="Retinal_BS"/>
</dbReference>
<evidence type="ECO:0000256" key="35">
    <source>
        <dbReference type="ARBA" id="ARBA00022989"/>
    </source>
</evidence>
<evidence type="ECO:0000313" key="60">
    <source>
        <dbReference type="EMBL" id="KAK3515491.1"/>
    </source>
</evidence>
<evidence type="ECO:0000256" key="7">
    <source>
        <dbReference type="ARBA" id="ARBA00004514"/>
    </source>
</evidence>
<evidence type="ECO:0000256" key="13">
    <source>
        <dbReference type="ARBA" id="ARBA00012513"/>
    </source>
</evidence>
<dbReference type="InterPro" id="IPR015116">
    <property type="entry name" value="Cdc42-bd-like"/>
</dbReference>
<dbReference type="PROSITE" id="PS00107">
    <property type="entry name" value="PROTEIN_KINASE_ATP"/>
    <property type="match status" value="1"/>
</dbReference>
<dbReference type="InterPro" id="IPR030220">
    <property type="entry name" value="Ack1_UBA_dom"/>
</dbReference>
<keyword evidence="19" id="KW-0600">Photoreceptor protein</keyword>
<dbReference type="Gene3D" id="3.30.70.270">
    <property type="match status" value="1"/>
</dbReference>
<comment type="similarity">
    <text evidence="44">Belongs to the protein kinase superfamily. Tyr protein kinase family.</text>
</comment>
<dbReference type="SMART" id="SM00326">
    <property type="entry name" value="SH3"/>
    <property type="match status" value="1"/>
</dbReference>
<dbReference type="InterPro" id="IPR050198">
    <property type="entry name" value="Non-receptor_tyrosine_kinases"/>
</dbReference>
<keyword evidence="34" id="KW-0965">Cell junction</keyword>
<evidence type="ECO:0000256" key="46">
    <source>
        <dbReference type="ARBA" id="ARBA00077194"/>
    </source>
</evidence>
<keyword evidence="32" id="KW-0832">Ubl conjugation</keyword>
<feature type="transmembrane region" description="Helical" evidence="54">
    <location>
        <begin position="2057"/>
        <end position="2082"/>
    </location>
</feature>
<dbReference type="PRINTS" id="PR00237">
    <property type="entry name" value="GPCRRHODOPSN"/>
</dbReference>
<dbReference type="SUPFAM" id="SSF56672">
    <property type="entry name" value="DNA/RNA polymerases"/>
    <property type="match status" value="1"/>
</dbReference>
<dbReference type="Gene3D" id="3.60.10.10">
    <property type="entry name" value="Endonuclease/exonuclease/phosphatase"/>
    <property type="match status" value="1"/>
</dbReference>
<evidence type="ECO:0000256" key="12">
    <source>
        <dbReference type="ARBA" id="ARBA00012180"/>
    </source>
</evidence>
<dbReference type="CDD" id="cd01650">
    <property type="entry name" value="RT_nLTR_like"/>
    <property type="match status" value="1"/>
</dbReference>
<dbReference type="EC" id="2.7.11.1" evidence="13"/>
<comment type="similarity">
    <text evidence="51">Belongs to the G-protein coupled receptor 1 family.</text>
</comment>
<feature type="region of interest" description="Disordered" evidence="53">
    <location>
        <begin position="2207"/>
        <end position="2235"/>
    </location>
</feature>
<keyword evidence="38" id="KW-0829">Tyrosine-protein kinase</keyword>
<dbReference type="GO" id="GO:0005768">
    <property type="term" value="C:endosome"/>
    <property type="evidence" value="ECO:0007669"/>
    <property type="project" value="UniProtKB-SubCell"/>
</dbReference>
<dbReference type="FunFam" id="3.30.200.20:FF:000107">
    <property type="entry name" value="Putative activated CDC42 kinase 1"/>
    <property type="match status" value="1"/>
</dbReference>
<keyword evidence="51" id="KW-0675">Receptor</keyword>
<feature type="region of interest" description="Disordered" evidence="53">
    <location>
        <begin position="490"/>
        <end position="527"/>
    </location>
</feature>
<evidence type="ECO:0000256" key="15">
    <source>
        <dbReference type="ARBA" id="ARBA00022475"/>
    </source>
</evidence>
<comment type="catalytic activity">
    <reaction evidence="43">
        <text>L-seryl-[protein] + ATP = O-phospho-L-seryl-[protein] + ADP + H(+)</text>
        <dbReference type="Rhea" id="RHEA:17989"/>
        <dbReference type="Rhea" id="RHEA-COMP:9863"/>
        <dbReference type="Rhea" id="RHEA-COMP:11604"/>
        <dbReference type="ChEBI" id="CHEBI:15378"/>
        <dbReference type="ChEBI" id="CHEBI:29999"/>
        <dbReference type="ChEBI" id="CHEBI:30616"/>
        <dbReference type="ChEBI" id="CHEBI:83421"/>
        <dbReference type="ChEBI" id="CHEBI:456216"/>
        <dbReference type="EC" id="2.7.11.1"/>
    </reaction>
</comment>
<dbReference type="InterPro" id="IPR000477">
    <property type="entry name" value="RT_dom"/>
</dbReference>
<keyword evidence="31" id="KW-0460">Magnesium</keyword>
<evidence type="ECO:0000256" key="54">
    <source>
        <dbReference type="SAM" id="Phobius"/>
    </source>
</evidence>
<evidence type="ECO:0000256" key="28">
    <source>
        <dbReference type="ARBA" id="ARBA00022753"/>
    </source>
</evidence>
<dbReference type="GO" id="GO:0030136">
    <property type="term" value="C:clathrin-coated vesicle"/>
    <property type="evidence" value="ECO:0007669"/>
    <property type="project" value="UniProtKB-SubCell"/>
</dbReference>
<keyword evidence="61" id="KW-1185">Reference proteome</keyword>
<keyword evidence="20" id="KW-0597">Phosphoprotein</keyword>
<dbReference type="Gene3D" id="4.10.680.10">
    <property type="entry name" value="Cdc42-like binding domain"/>
    <property type="match status" value="1"/>
</dbReference>
<sequence>CSADMQSDEGTEWLMELLTDVQLQQYFLRIRDELNVTRLSHFDYVKTEDLEKIGMGRPGQRRLWEAVKRRKAMCKRKSWMKVFSGKRPDSEAQTGVTFRDSSPCSVPSEAPGESQPAALTCLISDRDLTLLEKLGDGSFGVVKRGEWQAPSGRVLNVAVKCLKTDLLDQTEGLDDFIREVNAMHSLDHQNLIRLYGVILTHPMKMVTELAPLGSLLDRLRKRQGHILISVLCRYTVQIACGMAYLESRRFIHRDLAARNILLASNDLVKIGDFGLMRALPKNDDHYVMQEHHKVPFAWCAPESLKTRTFSHASDTWMFGVTLWEMFSHGQEPWLGLNGSQILHKIDKEGERLVKPEDCPQDIYNVMLQSWSPKPEDRPTFVALRDFLMETMPTDMRALQDFDEPDKLKIHANDVITIIEGRAENYWWRGQNRQTLKVGQFPRNVVTSVAGLSAHDISRPLKHSFIHTGHGDTDPHRSWGAPDKIDDIYLGNPMDPPDVLGMDPNADRPTKLPNRAKKQPPPRPPQPAILLKKPFYDFVIDDDDGDDDLIVTGLKKLSLKAPSYLGLRLRPWENSNPVDHLSEVSLIDFGDDSFSSTSPSPITETPASSSTLSGASILDYGPPPSPYRSLPNPLHPTPVVDWDSRPLPSLPAYDEVALECEEQEDVEVSSINAAKTDNPDQNYDSVEGDSDPKCKVEDDLFVLSKPTVENRSTSQSADIFKELQREVMAKLRVPVMAQSMPSSPLLPHRQIILPSCEDKPQIPPRIPVPPTRPSRRARLSASLGDDEERSQPPQIPPRDHAMSQPSSRSPSPMISTQQRPILCCVGSLGSCLSPSSYSYAPSTAPSKLMLSPSRVNYNSQNATSSTSMDQTRAKSPCNMPVLSDTTRASGTQYYLLPDRPTYLDRYDKSVKDSEQNKERRANMATVRPMMQQQISSSSSSPSSTTLNTYSIVKQVQEAVHGVTVEECQTALQSHGWNIQKAIEYLKVEQLFRLGLKTRSECVEVLQRCSWNLEQASTQMLDSYGPCRQRCMIYQVFDQVYDDQVYDGQVFDQVYADQVYDDQVYDQVYDNQVYDQVYDDQVYDDQVFDQVYDDQVYDDQVFDQVYDDQVYDDQVGCELEEKERFWSELDEVMESIPTGERVVIGADFNGHVGEGNTGDEEVMGKFGVKERNLEGQMVVDFAKRMDMAVVNTYFQKREEHRVTYKSGGRRTQVDYILCRRGNLKEISDCKVVVGESVARQHRMVVCRMTLMVCKKKRSKIEIEKKTKWWKLKKEECCEEFRQKLRQALGGQVVLPDDWETTVEVIRETGRKVLGVSSGRRKEDKETWWWNEEVQDSIQRKRLAKKKCDMDRTEENRQEYKELQRRVKREVSKAKQKAYDELYTRLDTREGEKDLYRLARQRDQDGKDVQQVRVIKDRDGRVLTSEESVQRRWKEYSEELMNEENEREKRVEGVNSVEQKVDKIRKDEVRKALKRMKSGKAVGPDDIPVEVWKCLGEAAVEFLTSLFNRVLERERMSEEWRRSVLVPIFKTKGDVQSCSNYRGIKLMSHTMKLWERVVEARLRKVVEICEQQYGFMPRKSTTDAIFALRILMEKYRDGQRELHCVFVDLEKAYDRVPREELWYCMRKSGVAEKYVRVVQDMYERSRTVVRCAVGQTEEFNVQVGLHQGSALSPFLFAIVMDQLSEEVRQESPWTMMFADDIVICSESREQVEENLERWRFALERRGMKVSGSKTEYMCVNEREGSGTVRLQGEEVKKVQEFKYLESTVQSNGECGKEVKKRVQAGWNGWRKVWGVLCERKISARIKGKVYRTVVRAAMLYGLETVSLRKRQESELEVAELKMLRFSLGVTRLDRIRNEYIRGTAHVGRLGDKVREARLRWFGHVQRRESEYIGRRMLDMELPGRRQRGRPKRSAVIASNWSCASCARASGSHAPRERDLSPAGHVVVAVCLGVIGTSGFVNNAIVLLLFCRHKPLRSPINCMLVSISVSDLLVCALGTPFSFAASTRGRWLIGARGCVWYGFINSFLGIVSLISLAALSYERYCTMMGATQVDTSSYRKVFMGIAFSWIYSLMWVVPPLFGWSHYGPEGPVTRINTALSRKREQRVLLLVVTMVVCYLLCWLPYGIMALVVTFGEPRLVTPEASIVPSLLAKASTVINPIIYIFMNKQFYRCFRDLLMCRSPDRGSHYGTSSKVAKSLGIFRRANAPDAAPCRDATHNPDDHKQKRGSEPETRSPAAPVKPTVFLVVYYDE</sequence>
<dbReference type="PROSITE" id="PS50002">
    <property type="entry name" value="SH3"/>
    <property type="match status" value="1"/>
</dbReference>
<evidence type="ECO:0000259" key="58">
    <source>
        <dbReference type="PROSITE" id="PS50262"/>
    </source>
</evidence>
<comment type="subcellular location">
    <subcellularLocation>
        <location evidence="8">Cell junction</location>
        <location evidence="8">Adherens junction</location>
    </subcellularLocation>
    <subcellularLocation>
        <location evidence="6">Cell membrane</location>
    </subcellularLocation>
    <subcellularLocation>
        <location evidence="7">Cytoplasm</location>
        <location evidence="7">Cytosol</location>
    </subcellularLocation>
    <subcellularLocation>
        <location evidence="5">Cytoplasmic vesicle membrane</location>
        <topology evidence="5">Peripheral membrane protein</topology>
        <orientation evidence="5">Cytoplasmic side</orientation>
    </subcellularLocation>
    <subcellularLocation>
        <location evidence="3">Cytoplasmic vesicle</location>
        <location evidence="3">Clathrin-coated vesicle</location>
    </subcellularLocation>
    <subcellularLocation>
        <location evidence="4">Endosome</location>
    </subcellularLocation>
    <subcellularLocation>
        <location evidence="9">Membrane</location>
        <location evidence="9">Clathrin-coated pit</location>
    </subcellularLocation>
    <subcellularLocation>
        <location evidence="2">Nucleus</location>
    </subcellularLocation>
</comment>
<evidence type="ECO:0000259" key="56">
    <source>
        <dbReference type="PROSITE" id="PS50011"/>
    </source>
</evidence>
<keyword evidence="18" id="KW-0723">Serine/threonine-protein kinase</keyword>
<dbReference type="InterPro" id="IPR000276">
    <property type="entry name" value="GPCR_Rhodpsn"/>
</dbReference>
<evidence type="ECO:0000313" key="61">
    <source>
        <dbReference type="Proteomes" id="UP001274896"/>
    </source>
</evidence>
<keyword evidence="29" id="KW-0418">Kinase</keyword>
<feature type="domain" description="Reverse transcriptase" evidence="59">
    <location>
        <begin position="1506"/>
        <end position="1752"/>
    </location>
</feature>
<keyword evidence="25" id="KW-0449">Lipoprotein</keyword>
<feature type="region of interest" description="Disordered" evidence="53">
    <location>
        <begin position="754"/>
        <end position="814"/>
    </location>
</feature>
<evidence type="ECO:0000256" key="45">
    <source>
        <dbReference type="ARBA" id="ARBA00072244"/>
    </source>
</evidence>
<evidence type="ECO:0000256" key="10">
    <source>
        <dbReference type="ARBA" id="ARBA00010879"/>
    </source>
</evidence>
<evidence type="ECO:0000256" key="41">
    <source>
        <dbReference type="ARBA" id="ARBA00023329"/>
    </source>
</evidence>
<dbReference type="InterPro" id="IPR015940">
    <property type="entry name" value="UBA"/>
</dbReference>
<feature type="non-terminal residue" evidence="60">
    <location>
        <position position="2248"/>
    </location>
</feature>
<dbReference type="InterPro" id="IPR036691">
    <property type="entry name" value="Endo/exonu/phosph_ase_sf"/>
</dbReference>
<dbReference type="SUPFAM" id="SSF56112">
    <property type="entry name" value="Protein kinase-like (PK-like)"/>
    <property type="match status" value="1"/>
</dbReference>
<dbReference type="InterPro" id="IPR001245">
    <property type="entry name" value="Ser-Thr/Tyr_kinase_cat_dom"/>
</dbReference>
<dbReference type="Gene3D" id="1.10.8.10">
    <property type="entry name" value="DNA helicase RuvA subunit, C-terminal domain"/>
    <property type="match status" value="1"/>
</dbReference>
<evidence type="ECO:0000256" key="19">
    <source>
        <dbReference type="ARBA" id="ARBA00022543"/>
    </source>
</evidence>
<keyword evidence="25" id="KW-0519">Myristate</keyword>
<evidence type="ECO:0000256" key="33">
    <source>
        <dbReference type="ARBA" id="ARBA00022925"/>
    </source>
</evidence>
<keyword evidence="15" id="KW-1003">Cell membrane</keyword>
<feature type="compositionally biased region" description="Basic and acidic residues" evidence="53">
    <location>
        <begin position="907"/>
        <end position="920"/>
    </location>
</feature>
<dbReference type="SUPFAM" id="SSF50044">
    <property type="entry name" value="SH3-domain"/>
    <property type="match status" value="1"/>
</dbReference>
<evidence type="ECO:0000256" key="22">
    <source>
        <dbReference type="ARBA" id="ARBA00022606"/>
    </source>
</evidence>
<dbReference type="CDD" id="cd05040">
    <property type="entry name" value="PTKc_Ack_like"/>
    <property type="match status" value="1"/>
</dbReference>
<dbReference type="PANTHER" id="PTHR24418">
    <property type="entry name" value="TYROSINE-PROTEIN KINASE"/>
    <property type="match status" value="1"/>
</dbReference>
<dbReference type="GO" id="GO:0007602">
    <property type="term" value="P:phototransduction"/>
    <property type="evidence" value="ECO:0007669"/>
    <property type="project" value="UniProtKB-KW"/>
</dbReference>
<feature type="compositionally biased region" description="Pro residues" evidence="53">
    <location>
        <begin position="760"/>
        <end position="771"/>
    </location>
</feature>
<dbReference type="EC" id="2.7.10.2" evidence="11"/>
<dbReference type="PROSITE" id="PS50878">
    <property type="entry name" value="RT_POL"/>
    <property type="match status" value="1"/>
</dbReference>
<keyword evidence="21" id="KW-0254">Endocytosis</keyword>
<keyword evidence="51" id="KW-0297">G-protein coupled receptor</keyword>
<dbReference type="InterPro" id="IPR043502">
    <property type="entry name" value="DNA/RNA_pol_sf"/>
</dbReference>
<evidence type="ECO:0000256" key="8">
    <source>
        <dbReference type="ARBA" id="ARBA00004536"/>
    </source>
</evidence>
<keyword evidence="51" id="KW-0807">Transducer</keyword>
<keyword evidence="30 48" id="KW-0067">ATP-binding</keyword>
<dbReference type="FunFam" id="1.10.510.10:FF:000080">
    <property type="entry name" value="Putative activated CDC42 kinase 1"/>
    <property type="match status" value="1"/>
</dbReference>
<dbReference type="GO" id="GO:0005912">
    <property type="term" value="C:adherens junction"/>
    <property type="evidence" value="ECO:0007669"/>
    <property type="project" value="UniProtKB-SubCell"/>
</dbReference>
<dbReference type="SMART" id="SM00219">
    <property type="entry name" value="TyrKc"/>
    <property type="match status" value="1"/>
</dbReference>
<feature type="domain" description="SH3" evidence="55">
    <location>
        <begin position="390"/>
        <end position="450"/>
    </location>
</feature>
<dbReference type="InterPro" id="IPR011009">
    <property type="entry name" value="Kinase-like_dom_sf"/>
</dbReference>
<evidence type="ECO:0000256" key="20">
    <source>
        <dbReference type="ARBA" id="ARBA00022553"/>
    </source>
</evidence>
<organism evidence="60 61">
    <name type="scientific">Hemibagrus guttatus</name>
    <dbReference type="NCBI Taxonomy" id="175788"/>
    <lineage>
        <taxon>Eukaryota</taxon>
        <taxon>Metazoa</taxon>
        <taxon>Chordata</taxon>
        <taxon>Craniata</taxon>
        <taxon>Vertebrata</taxon>
        <taxon>Euteleostomi</taxon>
        <taxon>Actinopterygii</taxon>
        <taxon>Neopterygii</taxon>
        <taxon>Teleostei</taxon>
        <taxon>Ostariophysi</taxon>
        <taxon>Siluriformes</taxon>
        <taxon>Bagridae</taxon>
        <taxon>Hemibagrus</taxon>
    </lineage>
</organism>
<evidence type="ECO:0000256" key="49">
    <source>
        <dbReference type="PROSITE-ProRule" id="PRU00192"/>
    </source>
</evidence>
<dbReference type="GO" id="GO:0006897">
    <property type="term" value="P:endocytosis"/>
    <property type="evidence" value="ECO:0007669"/>
    <property type="project" value="UniProtKB-KW"/>
</dbReference>
<keyword evidence="26" id="KW-0479">Metal-binding</keyword>
<dbReference type="GO" id="GO:0004712">
    <property type="term" value="F:protein serine/threonine/tyrosine kinase activity"/>
    <property type="evidence" value="ECO:0007669"/>
    <property type="project" value="InterPro"/>
</dbReference>
<comment type="caution">
    <text evidence="60">The sequence shown here is derived from an EMBL/GenBank/DDBJ whole genome shotgun (WGS) entry which is preliminary data.</text>
</comment>
<evidence type="ECO:0000256" key="17">
    <source>
        <dbReference type="ARBA" id="ARBA00022490"/>
    </source>
</evidence>
<dbReference type="GO" id="GO:0004715">
    <property type="term" value="F:non-membrane spanning protein tyrosine kinase activity"/>
    <property type="evidence" value="ECO:0007669"/>
    <property type="project" value="UniProtKB-EC"/>
</dbReference>
<dbReference type="InterPro" id="IPR020635">
    <property type="entry name" value="Tyr_kinase_cat_dom"/>
</dbReference>
<dbReference type="PROSITE" id="PS00109">
    <property type="entry name" value="PROTEIN_KINASE_TYR"/>
    <property type="match status" value="1"/>
</dbReference>
<evidence type="ECO:0000256" key="47">
    <source>
        <dbReference type="PIRSR" id="PIRSR630220-1"/>
    </source>
</evidence>
<evidence type="ECO:0000256" key="52">
    <source>
        <dbReference type="SAM" id="Coils"/>
    </source>
</evidence>
<feature type="region of interest" description="Disordered" evidence="53">
    <location>
        <begin position="907"/>
        <end position="944"/>
    </location>
</feature>
<dbReference type="GO" id="GO:0004523">
    <property type="term" value="F:RNA-DNA hybrid ribonuclease activity"/>
    <property type="evidence" value="ECO:0007669"/>
    <property type="project" value="UniProtKB-EC"/>
</dbReference>
<keyword evidence="41" id="KW-0968">Cytoplasmic vesicle</keyword>
<dbReference type="PROSITE" id="PS50030">
    <property type="entry name" value="UBA"/>
    <property type="match status" value="1"/>
</dbReference>
<dbReference type="CDD" id="cd14328">
    <property type="entry name" value="UBA_TNK1"/>
    <property type="match status" value="1"/>
</dbReference>
<dbReference type="GO" id="GO:0046872">
    <property type="term" value="F:metal ion binding"/>
    <property type="evidence" value="ECO:0007669"/>
    <property type="project" value="UniProtKB-KW"/>
</dbReference>
<feature type="transmembrane region" description="Helical" evidence="54">
    <location>
        <begin position="1942"/>
        <end position="1966"/>
    </location>
</feature>
<comment type="catalytic activity">
    <reaction evidence="42">
        <text>L-threonyl-[protein] + ATP = O-phospho-L-threonyl-[protein] + ADP + H(+)</text>
        <dbReference type="Rhea" id="RHEA:46608"/>
        <dbReference type="Rhea" id="RHEA-COMP:11060"/>
        <dbReference type="Rhea" id="RHEA-COMP:11605"/>
        <dbReference type="ChEBI" id="CHEBI:15378"/>
        <dbReference type="ChEBI" id="CHEBI:30013"/>
        <dbReference type="ChEBI" id="CHEBI:30616"/>
        <dbReference type="ChEBI" id="CHEBI:61977"/>
        <dbReference type="ChEBI" id="CHEBI:456216"/>
        <dbReference type="EC" id="2.7.11.1"/>
    </reaction>
</comment>
<evidence type="ECO:0000256" key="6">
    <source>
        <dbReference type="ARBA" id="ARBA00004236"/>
    </source>
</evidence>
<keyword evidence="23" id="KW-0808">Transferase</keyword>
<keyword evidence="24 51" id="KW-0812">Transmembrane</keyword>
<evidence type="ECO:0000256" key="53">
    <source>
        <dbReference type="SAM" id="MobiDB-lite"/>
    </source>
</evidence>
<dbReference type="CDD" id="cd09539">
    <property type="entry name" value="SAM_TNK-like"/>
    <property type="match status" value="1"/>
</dbReference>
<evidence type="ECO:0000259" key="59">
    <source>
        <dbReference type="PROSITE" id="PS50878"/>
    </source>
</evidence>
<dbReference type="Pfam" id="PF07714">
    <property type="entry name" value="PK_Tyr_Ser-Thr"/>
    <property type="match status" value="1"/>
</dbReference>
<feature type="compositionally biased region" description="Polar residues" evidence="53">
    <location>
        <begin position="668"/>
        <end position="683"/>
    </location>
</feature>
<feature type="binding site" evidence="48">
    <location>
        <begin position="134"/>
        <end position="142"/>
    </location>
    <ligand>
        <name>ATP</name>
        <dbReference type="ChEBI" id="CHEBI:30616"/>
    </ligand>
</feature>
<dbReference type="Gene3D" id="1.10.510.10">
    <property type="entry name" value="Transferase(Phosphotransferase) domain 1"/>
    <property type="match status" value="1"/>
</dbReference>